<gene>
    <name evidence="2" type="primary">41</name>
    <name evidence="2" type="ORF">HCTV2_41</name>
</gene>
<organism evidence="2 3">
    <name type="scientific">Haloarcula californiae tailed virus 2</name>
    <dbReference type="NCBI Taxonomy" id="1273747"/>
    <lineage>
        <taxon>Viruses</taxon>
        <taxon>Duplodnaviria</taxon>
        <taxon>Heunggongvirae</taxon>
        <taxon>Uroviricota</taxon>
        <taxon>Caudoviricetes</taxon>
        <taxon>Saparoviridae</taxon>
        <taxon>Samsavirus</taxon>
        <taxon>Samsavirus crystalli</taxon>
        <taxon>Samsavirus HCTV2</taxon>
    </lineage>
</organism>
<name>R4TM63_9CAUD</name>
<feature type="region of interest" description="Disordered" evidence="1">
    <location>
        <begin position="1"/>
        <end position="25"/>
    </location>
</feature>
<evidence type="ECO:0000313" key="2">
    <source>
        <dbReference type="EMBL" id="AGM11812.1"/>
    </source>
</evidence>
<dbReference type="Proteomes" id="UP000204143">
    <property type="component" value="Segment"/>
</dbReference>
<reference evidence="2 3" key="1">
    <citation type="submission" date="2012-12" db="EMBL/GenBank/DDBJ databases">
        <authorList>
            <person name="Sencilo A."/>
            <person name="Jacobs-Sera D."/>
            <person name="Russell D.A."/>
            <person name="Ko C."/>
            <person name="Bowman C.A."/>
            <person name="Atanasova N."/>
            <person name="Osterlund E."/>
            <person name="Oksanen H.M."/>
            <person name="Bamford D.H."/>
            <person name="Hatfull G.F."/>
            <person name="Roine E."/>
            <person name="Hendrix R.W."/>
        </authorList>
    </citation>
    <scope>NUCLEOTIDE SEQUENCE [LARGE SCALE GENOMIC DNA]</scope>
</reference>
<proteinExistence type="predicted"/>
<dbReference type="RefSeq" id="YP_008058402.1">
    <property type="nucleotide sequence ID" value="NC_021319.1"/>
</dbReference>
<dbReference type="GeneID" id="16193670"/>
<dbReference type="KEGG" id="vg:16193670"/>
<protein>
    <submittedName>
        <fullName evidence="2">Tail assembly chaperone</fullName>
    </submittedName>
</protein>
<evidence type="ECO:0000313" key="3">
    <source>
        <dbReference type="Proteomes" id="UP000204143"/>
    </source>
</evidence>
<feature type="compositionally biased region" description="Basic and acidic residues" evidence="1">
    <location>
        <begin position="1"/>
        <end position="11"/>
    </location>
</feature>
<evidence type="ECO:0000256" key="1">
    <source>
        <dbReference type="SAM" id="MobiDB-lite"/>
    </source>
</evidence>
<keyword evidence="3" id="KW-1185">Reference proteome</keyword>
<feature type="compositionally biased region" description="Polar residues" evidence="1">
    <location>
        <begin position="312"/>
        <end position="322"/>
    </location>
</feature>
<accession>R4TM63</accession>
<dbReference type="EMBL" id="KC292028">
    <property type="protein sequence ID" value="AGM11812.1"/>
    <property type="molecule type" value="Genomic_DNA"/>
</dbReference>
<dbReference type="OrthoDB" id="36722at10239"/>
<feature type="region of interest" description="Disordered" evidence="1">
    <location>
        <begin position="298"/>
        <end position="322"/>
    </location>
</feature>
<sequence length="322" mass="35371">MGDQNERHGGETGHSNTGLPPAVRDALPERYQDQADDFSVASDHMDATVQNSSTETVTLVDDREGEVYVLEMADITWQQVNSALTDALVPEAGGQGGKLDFGAYYRQVAEAKIQSVQPEVPEEQMATWLTGLNERLGSQLQQHLPDPVDDIQEQEAKKLRKAVRSGDTTDMGVIAHRPKAVELTLVQAGYTLADIRGEREVHRYEEQPDGLLAAVGRVSPRSALLAAAGTLALGLFLAYETAMLSPVAVSVALAYGLHALGEMDADPVEVEHEVQRPGMTHHEVKQRLVQWHEWKRLEKKQAEKQQKKAKASASNPNSTRRT</sequence>